<dbReference type="EMBL" id="CP041186">
    <property type="protein sequence ID" value="QDG52954.1"/>
    <property type="molecule type" value="Genomic_DNA"/>
</dbReference>
<dbReference type="SUPFAM" id="SSF56300">
    <property type="entry name" value="Metallo-dependent phosphatases"/>
    <property type="match status" value="1"/>
</dbReference>
<reference evidence="7 8" key="1">
    <citation type="submission" date="2019-06" db="EMBL/GenBank/DDBJ databases">
        <title>Persicimonas caeni gen. nov., sp. nov., a predatory bacterium isolated from solar saltern.</title>
        <authorList>
            <person name="Wang S."/>
        </authorList>
    </citation>
    <scope>NUCLEOTIDE SEQUENCE [LARGE SCALE GENOMIC DNA]</scope>
    <source>
        <strain evidence="7 8">YN101</strain>
    </source>
</reference>
<protein>
    <submittedName>
        <fullName evidence="7">Bifunctional metallophosphatase/5'-nucleotidase</fullName>
    </submittedName>
</protein>
<evidence type="ECO:0000259" key="5">
    <source>
        <dbReference type="Pfam" id="PF00149"/>
    </source>
</evidence>
<dbReference type="GO" id="GO:0030288">
    <property type="term" value="C:outer membrane-bounded periplasmic space"/>
    <property type="evidence" value="ECO:0007669"/>
    <property type="project" value="TreeGrafter"/>
</dbReference>
<dbReference type="GO" id="GO:0008253">
    <property type="term" value="F:5'-nucleotidase activity"/>
    <property type="evidence" value="ECO:0007669"/>
    <property type="project" value="TreeGrafter"/>
</dbReference>
<dbReference type="PANTHER" id="PTHR11575:SF24">
    <property type="entry name" value="5'-NUCLEOTIDASE"/>
    <property type="match status" value="1"/>
</dbReference>
<accession>A0A5B8YD98</accession>
<feature type="signal peptide" evidence="4">
    <location>
        <begin position="1"/>
        <end position="20"/>
    </location>
</feature>
<dbReference type="GO" id="GO:0000166">
    <property type="term" value="F:nucleotide binding"/>
    <property type="evidence" value="ECO:0007669"/>
    <property type="project" value="UniProtKB-KW"/>
</dbReference>
<dbReference type="InterPro" id="IPR006179">
    <property type="entry name" value="5_nucleotidase/apyrase"/>
</dbReference>
<dbReference type="InterPro" id="IPR029052">
    <property type="entry name" value="Metallo-depent_PP-like"/>
</dbReference>
<dbReference type="Proteomes" id="UP000315995">
    <property type="component" value="Chromosome"/>
</dbReference>
<keyword evidence="3 4" id="KW-0732">Signal</keyword>
<sequence length="564" mass="60352">MFVSSRLSALLLAVALVASACTQPQTKPDKAEPPKKDPVAVKVISFNDLHGNLEAPSGKVTVDGERVEAGGVAFMKAYVDKLKGEHPNTIVVSAGDLVGASPLVSSVFHDEPTIEAMNQLPLDLIAVGNHEFDEGWEELLRLQNGGCHPETGCQTGESFEGAKFQFLAANVIKKDDGKTIFPAHQVKEYDGLPVGFIGLTLEGTDKIVSPEAVEGLEFRDEVEVINESTAALQSEGVEAIVVLIHEGARPSKELDSVSDCGDIEGPVVDIVKNSSEAVDVFVTGHSHKTYVCEIDGKLVTSAKSYGRLLTEIDLTLDPETRDVVEKKAVNHVVYNDKEPANTQMAELVETYVDKSAAVANRSVGTVTASISREANEAGESALGDVIADAQLAATKAADKGGAQVAFMNPGGIRSSLEAKDATAEKPATVTYEDLHRAQPFGNTLMTMTLTGAQIHDLLEMQWSGSHPKILQVSEGFSYTWNPDDAPGDRVDLEQIELNGQPIDAEQGYRVTVNSFLASGGDGFTILKEGTERRPGAIDLDVLADYFELNSPVEPGSQDRIKLEE</sequence>
<dbReference type="PRINTS" id="PR01607">
    <property type="entry name" value="APYRASEFAMLY"/>
</dbReference>
<dbReference type="GO" id="GO:0008768">
    <property type="term" value="F:UDP-sugar diphosphatase activity"/>
    <property type="evidence" value="ECO:0007669"/>
    <property type="project" value="TreeGrafter"/>
</dbReference>
<evidence type="ECO:0000256" key="3">
    <source>
        <dbReference type="ARBA" id="ARBA00022729"/>
    </source>
</evidence>
<dbReference type="InterPro" id="IPR008334">
    <property type="entry name" value="5'-Nucleotdase_C"/>
</dbReference>
<dbReference type="AlphaFoldDB" id="A0A4Y6PX94"/>
<keyword evidence="2" id="KW-0964">Secreted</keyword>
<comment type="subcellular location">
    <subcellularLocation>
        <location evidence="1">Secreted</location>
    </subcellularLocation>
</comment>
<feature type="domain" description="Calcineurin-like phosphoesterase" evidence="5">
    <location>
        <begin position="42"/>
        <end position="288"/>
    </location>
</feature>
<dbReference type="InterPro" id="IPR004843">
    <property type="entry name" value="Calcineurin-like_PHP"/>
</dbReference>
<accession>A0A4Y6PX94</accession>
<feature type="domain" description="5'-Nucleotidase C-terminal" evidence="6">
    <location>
        <begin position="363"/>
        <end position="528"/>
    </location>
</feature>
<evidence type="ECO:0000256" key="1">
    <source>
        <dbReference type="ARBA" id="ARBA00004613"/>
    </source>
</evidence>
<keyword evidence="8" id="KW-1185">Reference proteome</keyword>
<evidence type="ECO:0000256" key="4">
    <source>
        <dbReference type="RuleBase" id="RU362119"/>
    </source>
</evidence>
<comment type="similarity">
    <text evidence="4">Belongs to the 5'-nucleotidase family.</text>
</comment>
<name>A0A4Y6PX94_PERCE</name>
<dbReference type="PROSITE" id="PS51257">
    <property type="entry name" value="PROKAR_LIPOPROTEIN"/>
    <property type="match status" value="1"/>
</dbReference>
<gene>
    <name evidence="7" type="ORF">FIV42_20060</name>
</gene>
<dbReference type="Pfam" id="PF00149">
    <property type="entry name" value="Metallophos"/>
    <property type="match status" value="1"/>
</dbReference>
<keyword evidence="4" id="KW-0547">Nucleotide-binding</keyword>
<dbReference type="InterPro" id="IPR036907">
    <property type="entry name" value="5'-Nucleotdase_C_sf"/>
</dbReference>
<evidence type="ECO:0000256" key="2">
    <source>
        <dbReference type="ARBA" id="ARBA00022525"/>
    </source>
</evidence>
<dbReference type="RefSeq" id="WP_141199415.1">
    <property type="nucleotide sequence ID" value="NZ_CP041186.1"/>
</dbReference>
<dbReference type="OrthoDB" id="9803927at2"/>
<dbReference type="PANTHER" id="PTHR11575">
    <property type="entry name" value="5'-NUCLEOTIDASE-RELATED"/>
    <property type="match status" value="1"/>
</dbReference>
<feature type="chain" id="PRO_5028559052" evidence="4">
    <location>
        <begin position="21"/>
        <end position="564"/>
    </location>
</feature>
<evidence type="ECO:0000259" key="6">
    <source>
        <dbReference type="Pfam" id="PF02872"/>
    </source>
</evidence>
<dbReference type="Pfam" id="PF02872">
    <property type="entry name" value="5_nucleotid_C"/>
    <property type="match status" value="1"/>
</dbReference>
<evidence type="ECO:0000313" key="8">
    <source>
        <dbReference type="Proteomes" id="UP000315995"/>
    </source>
</evidence>
<evidence type="ECO:0000313" key="7">
    <source>
        <dbReference type="EMBL" id="QDG52954.1"/>
    </source>
</evidence>
<organism evidence="7 8">
    <name type="scientific">Persicimonas caeni</name>
    <dbReference type="NCBI Taxonomy" id="2292766"/>
    <lineage>
        <taxon>Bacteria</taxon>
        <taxon>Deltaproteobacteria</taxon>
        <taxon>Bradymonadales</taxon>
        <taxon>Bradymonadaceae</taxon>
        <taxon>Persicimonas</taxon>
    </lineage>
</organism>
<proteinExistence type="inferred from homology"/>
<dbReference type="SUPFAM" id="SSF55816">
    <property type="entry name" value="5'-nucleotidase (syn. UDP-sugar hydrolase), C-terminal domain"/>
    <property type="match status" value="1"/>
</dbReference>
<dbReference type="Gene3D" id="3.60.21.10">
    <property type="match status" value="1"/>
</dbReference>
<dbReference type="GO" id="GO:0009166">
    <property type="term" value="P:nucleotide catabolic process"/>
    <property type="evidence" value="ECO:0007669"/>
    <property type="project" value="InterPro"/>
</dbReference>
<dbReference type="GO" id="GO:0005576">
    <property type="term" value="C:extracellular region"/>
    <property type="evidence" value="ECO:0007669"/>
    <property type="project" value="UniProtKB-SubCell"/>
</dbReference>
<dbReference type="FunFam" id="3.90.780.10:FF:000004">
    <property type="entry name" value="UDP-sugar hydrolase, putative"/>
    <property type="match status" value="1"/>
</dbReference>
<dbReference type="Gene3D" id="3.90.780.10">
    <property type="entry name" value="5'-Nucleotidase, C-terminal domain"/>
    <property type="match status" value="1"/>
</dbReference>
<keyword evidence="4" id="KW-0378">Hydrolase</keyword>